<proteinExistence type="predicted"/>
<evidence type="ECO:0000313" key="1">
    <source>
        <dbReference type="EMBL" id="KAL3679010.1"/>
    </source>
</evidence>
<name>A0ABD3GLN5_9MARC</name>
<dbReference type="EMBL" id="JBJQOH010000007">
    <property type="protein sequence ID" value="KAL3679010.1"/>
    <property type="molecule type" value="Genomic_DNA"/>
</dbReference>
<reference evidence="1 2" key="1">
    <citation type="submission" date="2024-09" db="EMBL/GenBank/DDBJ databases">
        <title>Chromosome-scale assembly of Riccia sorocarpa.</title>
        <authorList>
            <person name="Paukszto L."/>
        </authorList>
    </citation>
    <scope>NUCLEOTIDE SEQUENCE [LARGE SCALE GENOMIC DNA]</scope>
    <source>
        <strain evidence="1">LP-2024</strain>
        <tissue evidence="1">Aerial parts of the thallus</tissue>
    </source>
</reference>
<gene>
    <name evidence="1" type="ORF">R1sor_021966</name>
</gene>
<organism evidence="1 2">
    <name type="scientific">Riccia sorocarpa</name>
    <dbReference type="NCBI Taxonomy" id="122646"/>
    <lineage>
        <taxon>Eukaryota</taxon>
        <taxon>Viridiplantae</taxon>
        <taxon>Streptophyta</taxon>
        <taxon>Embryophyta</taxon>
        <taxon>Marchantiophyta</taxon>
        <taxon>Marchantiopsida</taxon>
        <taxon>Marchantiidae</taxon>
        <taxon>Marchantiales</taxon>
        <taxon>Ricciaceae</taxon>
        <taxon>Riccia</taxon>
    </lineage>
</organism>
<dbReference type="AlphaFoldDB" id="A0ABD3GLN5"/>
<comment type="caution">
    <text evidence="1">The sequence shown here is derived from an EMBL/GenBank/DDBJ whole genome shotgun (WGS) entry which is preliminary data.</text>
</comment>
<accession>A0ABD3GLN5</accession>
<dbReference type="Proteomes" id="UP001633002">
    <property type="component" value="Unassembled WGS sequence"/>
</dbReference>
<protein>
    <submittedName>
        <fullName evidence="1">Uncharacterized protein</fullName>
    </submittedName>
</protein>
<evidence type="ECO:0000313" key="2">
    <source>
        <dbReference type="Proteomes" id="UP001633002"/>
    </source>
</evidence>
<keyword evidence="2" id="KW-1185">Reference proteome</keyword>
<sequence>MLFRGPLFTSPIGVTCSSLPALTVATIDTRYSSSATASTPVSRFIGVNSLWAMDIKQCSDLQPSMLTSEHRSVKRKLNEVVELVGDLERGAAIQETVTGAVLGAL</sequence>